<proteinExistence type="predicted"/>
<dbReference type="AlphaFoldDB" id="A0A1S8WUP8"/>
<evidence type="ECO:0000313" key="1">
    <source>
        <dbReference type="EMBL" id="OON17963.1"/>
    </source>
</evidence>
<keyword evidence="2" id="KW-1185">Reference proteome</keyword>
<accession>A0A1S8WUP8</accession>
<dbReference type="Proteomes" id="UP000243686">
    <property type="component" value="Unassembled WGS sequence"/>
</dbReference>
<dbReference type="EMBL" id="KV894671">
    <property type="protein sequence ID" value="OON17963.1"/>
    <property type="molecule type" value="Genomic_DNA"/>
</dbReference>
<gene>
    <name evidence="1" type="ORF">X801_06189</name>
</gene>
<protein>
    <submittedName>
        <fullName evidence="1">Uncharacterized protein</fullName>
    </submittedName>
</protein>
<reference evidence="1 2" key="1">
    <citation type="submission" date="2015-03" db="EMBL/GenBank/DDBJ databases">
        <title>Draft genome of the nematode, Opisthorchis viverrini.</title>
        <authorList>
            <person name="Mitreva M."/>
        </authorList>
    </citation>
    <scope>NUCLEOTIDE SEQUENCE [LARGE SCALE GENOMIC DNA]</scope>
    <source>
        <strain evidence="1">Khon Kaen</strain>
    </source>
</reference>
<name>A0A1S8WUP8_OPIVI</name>
<sequence length="79" mass="9214">MNSNMVHWTPSGVRLAGKRPFGHMKRRSPRVWECLVKEYPDPVRLDEQLQGWSVGKTHYLCFARFHIPVSTPTVYIICT</sequence>
<evidence type="ECO:0000313" key="2">
    <source>
        <dbReference type="Proteomes" id="UP000243686"/>
    </source>
</evidence>
<organism evidence="1 2">
    <name type="scientific">Opisthorchis viverrini</name>
    <name type="common">Southeast Asian liver fluke</name>
    <dbReference type="NCBI Taxonomy" id="6198"/>
    <lineage>
        <taxon>Eukaryota</taxon>
        <taxon>Metazoa</taxon>
        <taxon>Spiralia</taxon>
        <taxon>Lophotrochozoa</taxon>
        <taxon>Platyhelminthes</taxon>
        <taxon>Trematoda</taxon>
        <taxon>Digenea</taxon>
        <taxon>Opisthorchiida</taxon>
        <taxon>Opisthorchiata</taxon>
        <taxon>Opisthorchiidae</taxon>
        <taxon>Opisthorchis</taxon>
    </lineage>
</organism>